<comment type="caution">
    <text evidence="3">The sequence shown here is derived from an EMBL/GenBank/DDBJ whole genome shotgun (WGS) entry which is preliminary data.</text>
</comment>
<keyword evidence="1" id="KW-0472">Membrane</keyword>
<evidence type="ECO:0000313" key="4">
    <source>
        <dbReference type="Proteomes" id="UP001159363"/>
    </source>
</evidence>
<protein>
    <recommendedName>
        <fullName evidence="2">Dishevelled protein domain-containing protein</fullName>
    </recommendedName>
</protein>
<dbReference type="InterPro" id="IPR003351">
    <property type="entry name" value="Dishevelled_protein_dom"/>
</dbReference>
<evidence type="ECO:0000256" key="1">
    <source>
        <dbReference type="SAM" id="Phobius"/>
    </source>
</evidence>
<dbReference type="EMBL" id="JARBHB010000004">
    <property type="protein sequence ID" value="KAJ8885187.1"/>
    <property type="molecule type" value="Genomic_DNA"/>
</dbReference>
<keyword evidence="4" id="KW-1185">Reference proteome</keyword>
<keyword evidence="1" id="KW-1133">Transmembrane helix</keyword>
<dbReference type="Pfam" id="PF02377">
    <property type="entry name" value="Dishevelled"/>
    <property type="match status" value="1"/>
</dbReference>
<gene>
    <name evidence="3" type="ORF">PR048_011383</name>
</gene>
<evidence type="ECO:0000313" key="3">
    <source>
        <dbReference type="EMBL" id="KAJ8885187.1"/>
    </source>
</evidence>
<organism evidence="3 4">
    <name type="scientific">Dryococelus australis</name>
    <dbReference type="NCBI Taxonomy" id="614101"/>
    <lineage>
        <taxon>Eukaryota</taxon>
        <taxon>Metazoa</taxon>
        <taxon>Ecdysozoa</taxon>
        <taxon>Arthropoda</taxon>
        <taxon>Hexapoda</taxon>
        <taxon>Insecta</taxon>
        <taxon>Pterygota</taxon>
        <taxon>Neoptera</taxon>
        <taxon>Polyneoptera</taxon>
        <taxon>Phasmatodea</taxon>
        <taxon>Verophasmatodea</taxon>
        <taxon>Anareolatae</taxon>
        <taxon>Phasmatidae</taxon>
        <taxon>Eurycanthinae</taxon>
        <taxon>Dryococelus</taxon>
    </lineage>
</organism>
<keyword evidence="1" id="KW-0812">Transmembrane</keyword>
<reference evidence="3 4" key="1">
    <citation type="submission" date="2023-02" db="EMBL/GenBank/DDBJ databases">
        <title>LHISI_Scaffold_Assembly.</title>
        <authorList>
            <person name="Stuart O.P."/>
            <person name="Cleave R."/>
            <person name="Magrath M.J.L."/>
            <person name="Mikheyev A.S."/>
        </authorList>
    </citation>
    <scope>NUCLEOTIDE SEQUENCE [LARGE SCALE GENOMIC DNA]</scope>
    <source>
        <strain evidence="3">Daus_M_001</strain>
        <tissue evidence="3">Leg muscle</tissue>
    </source>
</reference>
<sequence length="349" mass="39793">MDNDERLRDNGRRDVCVVNEQEYMKLDDRMGHRQPHFSKTVTEFLNVYYLHRWIGRGGPVPWPPWSHDLSPLVLSFRDCLKSLRINGHPKHQTGHGYESSSMMSSDLETTSFLESEDDASSRITTTTGRATNLSVDRQTLGTESKMHRRDKCCPGTGIINHAAPMHKPLNWCAIFVLGTCWYETFWDFMPSLPLGATVAEWLTCLPLTKEMRVQSLAGSLWIFACGMVLDDTISRWVFSSISHFCCTLLFWCCSILTLITLICSRDLNVKSRPNLFTHSFSPSLLISSQHSCQSISLCVVTQPCYFPLPGYCFTDTYRRVEFHCCTKNDSMETICIEQKPNNIPVTSDS</sequence>
<evidence type="ECO:0000259" key="2">
    <source>
        <dbReference type="Pfam" id="PF02377"/>
    </source>
</evidence>
<accession>A0ABQ9HLT7</accession>
<feature type="domain" description="Dishevelled protein" evidence="2">
    <location>
        <begin position="82"/>
        <end position="151"/>
    </location>
</feature>
<name>A0ABQ9HLT7_9NEOP</name>
<feature type="transmembrane region" description="Helical" evidence="1">
    <location>
        <begin position="241"/>
        <end position="263"/>
    </location>
</feature>
<proteinExistence type="predicted"/>
<dbReference type="Proteomes" id="UP001159363">
    <property type="component" value="Chromosome X"/>
</dbReference>